<dbReference type="HOGENOM" id="CLU_013985_32_1_1"/>
<dbReference type="InterPro" id="IPR051016">
    <property type="entry name" value="Diverse_Substrate_AcTransf"/>
</dbReference>
<dbReference type="CDD" id="cd04301">
    <property type="entry name" value="NAT_SF"/>
    <property type="match status" value="1"/>
</dbReference>
<dbReference type="GeneID" id="11496743"/>
<dbReference type="SUPFAM" id="SSF55729">
    <property type="entry name" value="Acyl-CoA N-acyltransferases (Nat)"/>
    <property type="match status" value="1"/>
</dbReference>
<keyword evidence="1" id="KW-0808">Transferase</keyword>
<evidence type="ECO:0000259" key="3">
    <source>
        <dbReference type="PROSITE" id="PS51186"/>
    </source>
</evidence>
<sequence>MSEEASVVIRPIQETDKDDWLLLWKQYQKCYNRTMKEDIPLLTFERFLDPEVKMWAAFAINTTTNKPIGMVTYLHHFTTWNLDGKIFLHDLFVQEDQRVKGVGRKLMEFVYDASDRMDVPFVYWTTDDFNHRAQLLYTKVGKKTSKVLYERGGYGIFS</sequence>
<dbReference type="PANTHER" id="PTHR10545:SF29">
    <property type="entry name" value="GH14572P-RELATED"/>
    <property type="match status" value="1"/>
</dbReference>
<protein>
    <recommendedName>
        <fullName evidence="3">N-acetyltransferase domain-containing protein</fullName>
    </recommendedName>
</protein>
<evidence type="ECO:0000256" key="1">
    <source>
        <dbReference type="ARBA" id="ARBA00022679"/>
    </source>
</evidence>
<evidence type="ECO:0000313" key="5">
    <source>
        <dbReference type="Proteomes" id="UP000000689"/>
    </source>
</evidence>
<dbReference type="STRING" id="1071378.G0W7Y4"/>
<evidence type="ECO:0000256" key="2">
    <source>
        <dbReference type="ARBA" id="ARBA00023315"/>
    </source>
</evidence>
<dbReference type="EMBL" id="HE580269">
    <property type="protein sequence ID" value="CCD23895.1"/>
    <property type="molecule type" value="Genomic_DNA"/>
</dbReference>
<dbReference type="eggNOG" id="KOG3216">
    <property type="taxonomic scope" value="Eukaryota"/>
</dbReference>
<dbReference type="Proteomes" id="UP000000689">
    <property type="component" value="Chromosome 3"/>
</dbReference>
<dbReference type="GO" id="GO:0008080">
    <property type="term" value="F:N-acetyltransferase activity"/>
    <property type="evidence" value="ECO:0007669"/>
    <property type="project" value="TreeGrafter"/>
</dbReference>
<dbReference type="PROSITE" id="PS51186">
    <property type="entry name" value="GNAT"/>
    <property type="match status" value="1"/>
</dbReference>
<dbReference type="KEGG" id="ndi:NDAI_0C02350"/>
<name>G0W7Y4_NAUDC</name>
<organism evidence="4 5">
    <name type="scientific">Naumovozyma dairenensis (strain ATCC 10597 / BCRC 20456 / CBS 421 / NBRC 0211 / NRRL Y-12639)</name>
    <name type="common">Saccharomyces dairenensis</name>
    <dbReference type="NCBI Taxonomy" id="1071378"/>
    <lineage>
        <taxon>Eukaryota</taxon>
        <taxon>Fungi</taxon>
        <taxon>Dikarya</taxon>
        <taxon>Ascomycota</taxon>
        <taxon>Saccharomycotina</taxon>
        <taxon>Saccharomycetes</taxon>
        <taxon>Saccharomycetales</taxon>
        <taxon>Saccharomycetaceae</taxon>
        <taxon>Naumovozyma</taxon>
    </lineage>
</organism>
<keyword evidence="5" id="KW-1185">Reference proteome</keyword>
<gene>
    <name evidence="4" type="primary">NDAI0C02350</name>
    <name evidence="4" type="ordered locus">NDAI_0C02350</name>
</gene>
<dbReference type="AlphaFoldDB" id="G0W7Y4"/>
<dbReference type="Gene3D" id="3.40.630.30">
    <property type="match status" value="1"/>
</dbReference>
<dbReference type="InterPro" id="IPR000182">
    <property type="entry name" value="GNAT_dom"/>
</dbReference>
<dbReference type="RefSeq" id="XP_003669138.1">
    <property type="nucleotide sequence ID" value="XM_003669090.1"/>
</dbReference>
<accession>G0W7Y4</accession>
<dbReference type="GO" id="GO:0005737">
    <property type="term" value="C:cytoplasm"/>
    <property type="evidence" value="ECO:0007669"/>
    <property type="project" value="TreeGrafter"/>
</dbReference>
<dbReference type="InterPro" id="IPR016181">
    <property type="entry name" value="Acyl_CoA_acyltransferase"/>
</dbReference>
<dbReference type="OMA" id="VHFLYHR"/>
<feature type="domain" description="N-acetyltransferase" evidence="3">
    <location>
        <begin position="7"/>
        <end position="158"/>
    </location>
</feature>
<dbReference type="PANTHER" id="PTHR10545">
    <property type="entry name" value="DIAMINE N-ACETYLTRANSFERASE"/>
    <property type="match status" value="1"/>
</dbReference>
<proteinExistence type="predicted"/>
<keyword evidence="2" id="KW-0012">Acyltransferase</keyword>
<reference evidence="4 5" key="1">
    <citation type="journal article" date="2011" name="Proc. Natl. Acad. Sci. U.S.A.">
        <title>Evolutionary erosion of yeast sex chromosomes by mating-type switching accidents.</title>
        <authorList>
            <person name="Gordon J.L."/>
            <person name="Armisen D."/>
            <person name="Proux-Wera E."/>
            <person name="Oheigeartaigh S.S."/>
            <person name="Byrne K.P."/>
            <person name="Wolfe K.H."/>
        </authorList>
    </citation>
    <scope>NUCLEOTIDE SEQUENCE [LARGE SCALE GENOMIC DNA]</scope>
    <source>
        <strain evidence="5">ATCC 10597 / BCRC 20456 / CBS 421 / NBRC 0211 / NRRL Y-12639</strain>
    </source>
</reference>
<dbReference type="Pfam" id="PF00583">
    <property type="entry name" value="Acetyltransf_1"/>
    <property type="match status" value="1"/>
</dbReference>
<evidence type="ECO:0000313" key="4">
    <source>
        <dbReference type="EMBL" id="CCD23895.1"/>
    </source>
</evidence>
<dbReference type="OrthoDB" id="7305308at2759"/>